<accession>A0A395GI71</accession>
<keyword evidence="2" id="KW-0472">Membrane</keyword>
<gene>
    <name evidence="3" type="ORF">BO80DRAFT_280840</name>
</gene>
<evidence type="ECO:0000313" key="4">
    <source>
        <dbReference type="Proteomes" id="UP000249402"/>
    </source>
</evidence>
<evidence type="ECO:0000313" key="3">
    <source>
        <dbReference type="EMBL" id="RAK95034.1"/>
    </source>
</evidence>
<reference evidence="3 4" key="1">
    <citation type="submission" date="2018-02" db="EMBL/GenBank/DDBJ databases">
        <title>The genomes of Aspergillus section Nigri reveals drivers in fungal speciation.</title>
        <authorList>
            <consortium name="DOE Joint Genome Institute"/>
            <person name="Vesth T.C."/>
            <person name="Nybo J."/>
            <person name="Theobald S."/>
            <person name="Brandl J."/>
            <person name="Frisvad J.C."/>
            <person name="Nielsen K.F."/>
            <person name="Lyhne E.K."/>
            <person name="Kogle M.E."/>
            <person name="Kuo A."/>
            <person name="Riley R."/>
            <person name="Clum A."/>
            <person name="Nolan M."/>
            <person name="Lipzen A."/>
            <person name="Salamov A."/>
            <person name="Henrissat B."/>
            <person name="Wiebenga A."/>
            <person name="De vries R.P."/>
            <person name="Grigoriev I.V."/>
            <person name="Mortensen U.H."/>
            <person name="Andersen M.R."/>
            <person name="Baker S.E."/>
        </authorList>
    </citation>
    <scope>NUCLEOTIDE SEQUENCE [LARGE SCALE GENOMIC DNA]</scope>
    <source>
        <strain evidence="3 4">CBS 121593</strain>
    </source>
</reference>
<sequence length="153" mass="16448">MSDRQYTNITPTHTFTGRKSEMDPQSTPLAPVCSVRWGRRSASAGVRFSLQTTISRPLCSSGILLLSDNRSQRERASDRGKDYSLYALELVDDQWPEANARLIGAGEGLGLAGKSLGSGGSGFILCLPPSSRSVLGSLYGVVFVVLLSITMCF</sequence>
<evidence type="ECO:0000256" key="1">
    <source>
        <dbReference type="SAM" id="MobiDB-lite"/>
    </source>
</evidence>
<dbReference type="GeneID" id="37219793"/>
<protein>
    <submittedName>
        <fullName evidence="3">Uncharacterized protein</fullName>
    </submittedName>
</protein>
<dbReference type="VEuPathDB" id="FungiDB:BO80DRAFT_280840"/>
<feature type="transmembrane region" description="Helical" evidence="2">
    <location>
        <begin position="134"/>
        <end position="152"/>
    </location>
</feature>
<dbReference type="EMBL" id="KZ824506">
    <property type="protein sequence ID" value="RAK95034.1"/>
    <property type="molecule type" value="Genomic_DNA"/>
</dbReference>
<keyword evidence="4" id="KW-1185">Reference proteome</keyword>
<dbReference type="Proteomes" id="UP000249402">
    <property type="component" value="Unassembled WGS sequence"/>
</dbReference>
<keyword evidence="2" id="KW-1133">Transmembrane helix</keyword>
<proteinExistence type="predicted"/>
<evidence type="ECO:0000256" key="2">
    <source>
        <dbReference type="SAM" id="Phobius"/>
    </source>
</evidence>
<dbReference type="AlphaFoldDB" id="A0A395GI71"/>
<organism evidence="3 4">
    <name type="scientific">Aspergillus ibericus CBS 121593</name>
    <dbReference type="NCBI Taxonomy" id="1448316"/>
    <lineage>
        <taxon>Eukaryota</taxon>
        <taxon>Fungi</taxon>
        <taxon>Dikarya</taxon>
        <taxon>Ascomycota</taxon>
        <taxon>Pezizomycotina</taxon>
        <taxon>Eurotiomycetes</taxon>
        <taxon>Eurotiomycetidae</taxon>
        <taxon>Eurotiales</taxon>
        <taxon>Aspergillaceae</taxon>
        <taxon>Aspergillus</taxon>
        <taxon>Aspergillus subgen. Circumdati</taxon>
    </lineage>
</organism>
<name>A0A395GI71_9EURO</name>
<keyword evidence="2" id="KW-0812">Transmembrane</keyword>
<feature type="region of interest" description="Disordered" evidence="1">
    <location>
        <begin position="1"/>
        <end position="27"/>
    </location>
</feature>
<dbReference type="RefSeq" id="XP_025569362.1">
    <property type="nucleotide sequence ID" value="XM_025714928.1"/>
</dbReference>